<name>A0ABD3NUW0_9STRA</name>
<dbReference type="EMBL" id="JALLPJ020000955">
    <property type="protein sequence ID" value="KAL3779092.1"/>
    <property type="molecule type" value="Genomic_DNA"/>
</dbReference>
<gene>
    <name evidence="2" type="ORF">ACHAWO_003795</name>
</gene>
<keyword evidence="3" id="KW-1185">Reference proteome</keyword>
<dbReference type="AlphaFoldDB" id="A0ABD3NUW0"/>
<reference evidence="2 3" key="1">
    <citation type="submission" date="2024-10" db="EMBL/GenBank/DDBJ databases">
        <title>Updated reference genomes for cyclostephanoid diatoms.</title>
        <authorList>
            <person name="Roberts W.R."/>
            <person name="Alverson A.J."/>
        </authorList>
    </citation>
    <scope>NUCLEOTIDE SEQUENCE [LARGE SCALE GENOMIC DNA]</scope>
    <source>
        <strain evidence="2 3">AJA010-31</strain>
    </source>
</reference>
<comment type="caution">
    <text evidence="2">The sequence shown here is derived from an EMBL/GenBank/DDBJ whole genome shotgun (WGS) entry which is preliminary data.</text>
</comment>
<feature type="coiled-coil region" evidence="1">
    <location>
        <begin position="335"/>
        <end position="390"/>
    </location>
</feature>
<sequence length="466" mass="53013">MADLAEESEVAQRQLLELETSLRKKENALRSKIDAEKKELEKLALRRDFYKQLQGNINSKNEEALAKLNSAESALGAVREEVKLVEGQQKKLQSELAKVMAQNEAEVLPELDRVRLLLQTSNNEVLSSKRTCDVDSSRIAELSKLIATYEAESKDTRRVIDEIKMSIAAMPQPESFEEELSVIEVNAQAIKREIDELEAKKKQIATQTTLQNQRQDELEKLIAEDEVKLNEELAKVQKHRQEYDDNVKSLGEQRVTQHSLASSRVELELNTAVEQDSIKHNTNFLSSVDKRSLNIAKQSLSKREAAAVNIKESIPAMKVKLTDLQCSFTNTQTEKTSLEREQSQLQIKLDQAMTNLLQQEDLDETRQANIEDAINLVANQELEMERMRADEKRAGVILGIKKEQSGAVRRKIKEAQQMQLDLEGSVRLQKLIEIDLSKKNLDVSNKCKELKDEKMHDWLQSETIGG</sequence>
<accession>A0ABD3NUW0</accession>
<feature type="coiled-coil region" evidence="1">
    <location>
        <begin position="180"/>
        <end position="253"/>
    </location>
</feature>
<protein>
    <submittedName>
        <fullName evidence="2">Uncharacterized protein</fullName>
    </submittedName>
</protein>
<feature type="coiled-coil region" evidence="1">
    <location>
        <begin position="1"/>
        <end position="81"/>
    </location>
</feature>
<organism evidence="2 3">
    <name type="scientific">Cyclotella atomus</name>
    <dbReference type="NCBI Taxonomy" id="382360"/>
    <lineage>
        <taxon>Eukaryota</taxon>
        <taxon>Sar</taxon>
        <taxon>Stramenopiles</taxon>
        <taxon>Ochrophyta</taxon>
        <taxon>Bacillariophyta</taxon>
        <taxon>Coscinodiscophyceae</taxon>
        <taxon>Thalassiosirophycidae</taxon>
        <taxon>Stephanodiscales</taxon>
        <taxon>Stephanodiscaceae</taxon>
        <taxon>Cyclotella</taxon>
    </lineage>
</organism>
<evidence type="ECO:0000256" key="1">
    <source>
        <dbReference type="SAM" id="Coils"/>
    </source>
</evidence>
<keyword evidence="1" id="KW-0175">Coiled coil</keyword>
<evidence type="ECO:0000313" key="3">
    <source>
        <dbReference type="Proteomes" id="UP001530400"/>
    </source>
</evidence>
<proteinExistence type="predicted"/>
<dbReference type="Proteomes" id="UP001530400">
    <property type="component" value="Unassembled WGS sequence"/>
</dbReference>
<evidence type="ECO:0000313" key="2">
    <source>
        <dbReference type="EMBL" id="KAL3779092.1"/>
    </source>
</evidence>